<feature type="region of interest" description="Disordered" evidence="2">
    <location>
        <begin position="20"/>
        <end position="40"/>
    </location>
</feature>
<protein>
    <recommendedName>
        <fullName evidence="5">NAD(P)H dehydrogenase (quinone)</fullName>
    </recommendedName>
</protein>
<gene>
    <name evidence="3" type="ORF">Ahy_B07g087661</name>
</gene>
<feature type="region of interest" description="Disordered" evidence="2">
    <location>
        <begin position="61"/>
        <end position="97"/>
    </location>
</feature>
<sequence length="196" mass="21550">MHLVMVGMSCYTALEVEKRRERDEHMKNSKPRTEKPFPGPFFFSPTPITLSTLLSNSHSHCDTQSRAVRRHPTAASLPLQRKSETAPLPRPLASQPPPYTVAITASSTAAATTDDAATSALTCTSIDNRVSSPAIWVPETLPNRVLYKLNAPPKSDVPIIEPEMPNGANGLIFGFPMRFRMMAAQFMDFLDKTGPL</sequence>
<evidence type="ECO:0000256" key="2">
    <source>
        <dbReference type="SAM" id="MobiDB-lite"/>
    </source>
</evidence>
<feature type="compositionally biased region" description="Pro residues" evidence="2">
    <location>
        <begin position="88"/>
        <end position="97"/>
    </location>
</feature>
<dbReference type="GO" id="GO:0003955">
    <property type="term" value="F:NAD(P)H dehydrogenase (quinone) activity"/>
    <property type="evidence" value="ECO:0007669"/>
    <property type="project" value="TreeGrafter"/>
</dbReference>
<dbReference type="STRING" id="3818.A0A444YCM5"/>
<comment type="similarity">
    <text evidence="1">Belongs to the WrbA family.</text>
</comment>
<dbReference type="Proteomes" id="UP000289738">
    <property type="component" value="Chromosome B07"/>
</dbReference>
<comment type="caution">
    <text evidence="3">The sequence shown here is derived from an EMBL/GenBank/DDBJ whole genome shotgun (WGS) entry which is preliminary data.</text>
</comment>
<dbReference type="GO" id="GO:0016020">
    <property type="term" value="C:membrane"/>
    <property type="evidence" value="ECO:0007669"/>
    <property type="project" value="TreeGrafter"/>
</dbReference>
<organism evidence="3 4">
    <name type="scientific">Arachis hypogaea</name>
    <name type="common">Peanut</name>
    <dbReference type="NCBI Taxonomy" id="3818"/>
    <lineage>
        <taxon>Eukaryota</taxon>
        <taxon>Viridiplantae</taxon>
        <taxon>Streptophyta</taxon>
        <taxon>Embryophyta</taxon>
        <taxon>Tracheophyta</taxon>
        <taxon>Spermatophyta</taxon>
        <taxon>Magnoliopsida</taxon>
        <taxon>eudicotyledons</taxon>
        <taxon>Gunneridae</taxon>
        <taxon>Pentapetalae</taxon>
        <taxon>rosids</taxon>
        <taxon>fabids</taxon>
        <taxon>Fabales</taxon>
        <taxon>Fabaceae</taxon>
        <taxon>Papilionoideae</taxon>
        <taxon>50 kb inversion clade</taxon>
        <taxon>dalbergioids sensu lato</taxon>
        <taxon>Dalbergieae</taxon>
        <taxon>Pterocarpus clade</taxon>
        <taxon>Arachis</taxon>
    </lineage>
</organism>
<evidence type="ECO:0000256" key="1">
    <source>
        <dbReference type="ARBA" id="ARBA00006961"/>
    </source>
</evidence>
<accession>A0A444YCM5</accession>
<dbReference type="AlphaFoldDB" id="A0A444YCM5"/>
<evidence type="ECO:0000313" key="3">
    <source>
        <dbReference type="EMBL" id="RYQ99685.1"/>
    </source>
</evidence>
<dbReference type="Gene3D" id="3.40.50.360">
    <property type="match status" value="1"/>
</dbReference>
<evidence type="ECO:0008006" key="5">
    <source>
        <dbReference type="Google" id="ProtNLM"/>
    </source>
</evidence>
<evidence type="ECO:0000313" key="4">
    <source>
        <dbReference type="Proteomes" id="UP000289738"/>
    </source>
</evidence>
<dbReference type="SUPFAM" id="SSF52218">
    <property type="entry name" value="Flavoproteins"/>
    <property type="match status" value="1"/>
</dbReference>
<dbReference type="EMBL" id="SDMP01000017">
    <property type="protein sequence ID" value="RYQ99685.1"/>
    <property type="molecule type" value="Genomic_DNA"/>
</dbReference>
<dbReference type="InterPro" id="IPR029039">
    <property type="entry name" value="Flavoprotein-like_sf"/>
</dbReference>
<feature type="compositionally biased region" description="Basic and acidic residues" evidence="2">
    <location>
        <begin position="20"/>
        <end position="35"/>
    </location>
</feature>
<keyword evidence="4" id="KW-1185">Reference proteome</keyword>
<reference evidence="3 4" key="1">
    <citation type="submission" date="2019-01" db="EMBL/GenBank/DDBJ databases">
        <title>Sequencing of cultivated peanut Arachis hypogaea provides insights into genome evolution and oil improvement.</title>
        <authorList>
            <person name="Chen X."/>
        </authorList>
    </citation>
    <scope>NUCLEOTIDE SEQUENCE [LARGE SCALE GENOMIC DNA]</scope>
    <source>
        <strain evidence="4">cv. Fuhuasheng</strain>
        <tissue evidence="3">Leaves</tissue>
    </source>
</reference>
<proteinExistence type="inferred from homology"/>
<dbReference type="PANTHER" id="PTHR30546:SF23">
    <property type="entry name" value="FLAVOPROTEIN-LIKE PROTEIN YCP4-RELATED"/>
    <property type="match status" value="1"/>
</dbReference>
<name>A0A444YCM5_ARAHY</name>
<dbReference type="PANTHER" id="PTHR30546">
    <property type="entry name" value="FLAVODOXIN-RELATED PROTEIN WRBA-RELATED"/>
    <property type="match status" value="1"/>
</dbReference>